<dbReference type="InterPro" id="IPR007848">
    <property type="entry name" value="Small_mtfrase_dom"/>
</dbReference>
<dbReference type="SUPFAM" id="SSF53335">
    <property type="entry name" value="S-adenosyl-L-methionine-dependent methyltransferases"/>
    <property type="match status" value="2"/>
</dbReference>
<evidence type="ECO:0000256" key="3">
    <source>
        <dbReference type="ARBA" id="ARBA00022603"/>
    </source>
</evidence>
<dbReference type="PROSITE" id="PS00092">
    <property type="entry name" value="N6_MTASE"/>
    <property type="match status" value="1"/>
</dbReference>
<dbReference type="InterPro" id="IPR058679">
    <property type="entry name" value="RlmG_N"/>
</dbReference>
<keyword evidence="2" id="KW-0698">rRNA processing</keyword>
<dbReference type="AlphaFoldDB" id="N6W0A9"/>
<evidence type="ECO:0000256" key="5">
    <source>
        <dbReference type="ARBA" id="ARBA00022691"/>
    </source>
</evidence>
<dbReference type="PATRIC" id="fig|626887.3.peg.3840"/>
<evidence type="ECO:0000313" key="8">
    <source>
        <dbReference type="EMBL" id="ENO13559.2"/>
    </source>
</evidence>
<keyword evidence="1" id="KW-0963">Cytoplasm</keyword>
<dbReference type="OrthoDB" id="29650at2"/>
<evidence type="ECO:0000259" key="7">
    <source>
        <dbReference type="Pfam" id="PF26049"/>
    </source>
</evidence>
<evidence type="ECO:0000256" key="1">
    <source>
        <dbReference type="ARBA" id="ARBA00022490"/>
    </source>
</evidence>
<dbReference type="InterPro" id="IPR029063">
    <property type="entry name" value="SAM-dependent_MTases_sf"/>
</dbReference>
<dbReference type="PIRSF" id="PIRSF037565">
    <property type="entry name" value="RRNA_m2G_Mtase_RsmD_prd"/>
    <property type="match status" value="1"/>
</dbReference>
<dbReference type="GO" id="GO:0003676">
    <property type="term" value="F:nucleic acid binding"/>
    <property type="evidence" value="ECO:0007669"/>
    <property type="project" value="InterPro"/>
</dbReference>
<keyword evidence="4 8" id="KW-0808">Transferase</keyword>
<reference evidence="8 9" key="1">
    <citation type="journal article" date="2013" name="Genome Announc.">
        <title>Genome Sequence of the Polycyclic Aromatic Hydrocarbon-Degrading Bacterium Strain Marinobacter nanhaiticus D15-8WT.</title>
        <authorList>
            <person name="Cui Z."/>
            <person name="Gao W."/>
            <person name="Li Q."/>
            <person name="Xu G."/>
            <person name="Zheng L."/>
        </authorList>
    </citation>
    <scope>NUCLEOTIDE SEQUENCE [LARGE SCALE GENOMIC DNA]</scope>
    <source>
        <strain evidence="8 9">D15-8W</strain>
    </source>
</reference>
<sequence length="377" mass="41420">MLWESGRLRLERPGKGQRDLRAWDAADPQLVEQAMVQLDAVRSESQVNPRVAIVDDSFGALTLALGQYGPISVADSALLQPSVTINARLNSLEVPEIADWRMPPDGCFDIIVLKIPRQVDYLEYLLRWVNAHLAPNGRLIAGGMIKHLPDRCAQLFEALMGSNEPLRARQKARVILSQRGTATLDDWDGLWRGYTLSGGVGPVKALPAVFARERLDIGSREFLPYVVSAIESLPDGARVLDLGCGNGVLGLSALAARDDIRVTFADVSSQAVASAEQNCYDSGFGERSRFHHTDAVPVGERYDLILCNPPFHEGGAVGDHIALRMFRQSAKALSGQGQLLVVGNRHLGYHVKLRNTFRQVQQLASSPKFVVFACRHR</sequence>
<dbReference type="InterPro" id="IPR046977">
    <property type="entry name" value="RsmC/RlmG"/>
</dbReference>
<dbReference type="InterPro" id="IPR002052">
    <property type="entry name" value="DNA_methylase_N6_adenine_CS"/>
</dbReference>
<dbReference type="HOGENOM" id="CLU_040288_4_0_6"/>
<keyword evidence="9" id="KW-1185">Reference proteome</keyword>
<name>N6W0A9_9GAMM</name>
<feature type="domain" description="Methyltransferase small" evidence="6">
    <location>
        <begin position="203"/>
        <end position="372"/>
    </location>
</feature>
<dbReference type="GO" id="GO:0005737">
    <property type="term" value="C:cytoplasm"/>
    <property type="evidence" value="ECO:0007669"/>
    <property type="project" value="InterPro"/>
</dbReference>
<protein>
    <submittedName>
        <fullName evidence="8">Class I SAM-dependent methyltransferase</fullName>
    </submittedName>
</protein>
<dbReference type="eggNOG" id="COG2813">
    <property type="taxonomic scope" value="Bacteria"/>
</dbReference>
<dbReference type="Proteomes" id="UP000013165">
    <property type="component" value="Unassembled WGS sequence"/>
</dbReference>
<feature type="domain" description="RlmG N-terminal" evidence="7">
    <location>
        <begin position="5"/>
        <end position="178"/>
    </location>
</feature>
<proteinExistence type="predicted"/>
<keyword evidence="3 8" id="KW-0489">Methyltransferase</keyword>
<dbReference type="STRING" id="626887.J057_19225"/>
<dbReference type="CDD" id="cd02440">
    <property type="entry name" value="AdoMet_MTases"/>
    <property type="match status" value="1"/>
</dbReference>
<dbReference type="Pfam" id="PF05175">
    <property type="entry name" value="MTS"/>
    <property type="match status" value="1"/>
</dbReference>
<dbReference type="InterPro" id="IPR017237">
    <property type="entry name" value="RLMG"/>
</dbReference>
<dbReference type="EMBL" id="APLQ01000014">
    <property type="protein sequence ID" value="ENO13559.2"/>
    <property type="molecule type" value="Genomic_DNA"/>
</dbReference>
<evidence type="ECO:0000256" key="2">
    <source>
        <dbReference type="ARBA" id="ARBA00022552"/>
    </source>
</evidence>
<dbReference type="Gene3D" id="3.40.50.150">
    <property type="entry name" value="Vaccinia Virus protein VP39"/>
    <property type="match status" value="2"/>
</dbReference>
<dbReference type="PANTHER" id="PTHR47816">
    <property type="entry name" value="RIBOSOMAL RNA SMALL SUBUNIT METHYLTRANSFERASE C"/>
    <property type="match status" value="1"/>
</dbReference>
<comment type="caution">
    <text evidence="8">The sequence shown here is derived from an EMBL/GenBank/DDBJ whole genome shotgun (WGS) entry which is preliminary data.</text>
</comment>
<evidence type="ECO:0000313" key="9">
    <source>
        <dbReference type="Proteomes" id="UP000013165"/>
    </source>
</evidence>
<gene>
    <name evidence="8" type="ORF">J057_19225</name>
</gene>
<dbReference type="GO" id="GO:0008990">
    <property type="term" value="F:rRNA (guanine-N2-)-methyltransferase activity"/>
    <property type="evidence" value="ECO:0007669"/>
    <property type="project" value="InterPro"/>
</dbReference>
<dbReference type="Pfam" id="PF26049">
    <property type="entry name" value="RLMG_N"/>
    <property type="match status" value="1"/>
</dbReference>
<keyword evidence="5" id="KW-0949">S-adenosyl-L-methionine</keyword>
<accession>N6W0A9</accession>
<organism evidence="8 9">
    <name type="scientific">Marinobacter nanhaiticus D15-8W</name>
    <dbReference type="NCBI Taxonomy" id="626887"/>
    <lineage>
        <taxon>Bacteria</taxon>
        <taxon>Pseudomonadati</taxon>
        <taxon>Pseudomonadota</taxon>
        <taxon>Gammaproteobacteria</taxon>
        <taxon>Pseudomonadales</taxon>
        <taxon>Marinobacteraceae</taxon>
        <taxon>Marinobacter</taxon>
    </lineage>
</organism>
<evidence type="ECO:0000259" key="6">
    <source>
        <dbReference type="Pfam" id="PF05175"/>
    </source>
</evidence>
<evidence type="ECO:0000256" key="4">
    <source>
        <dbReference type="ARBA" id="ARBA00022679"/>
    </source>
</evidence>
<dbReference type="PANTHER" id="PTHR47816:SF5">
    <property type="entry name" value="RIBOSOMAL RNA LARGE SUBUNIT METHYLTRANSFERASE G"/>
    <property type="match status" value="1"/>
</dbReference>